<evidence type="ECO:0000256" key="4">
    <source>
        <dbReference type="ARBA" id="ARBA00022777"/>
    </source>
</evidence>
<sequence length="475" mass="53055">MNEIRDAAASLQKLLVALEREEKQDTSSLTCITTNSLKTRIAELERQMTDVVEEKDYWMRRCVMYEASFATMVRRTRTNSELREIADTISSPKSSSLSGHHTVEDIVDPTVPPAVLANRSSFRLLQCNNEECEVITAHNRTIRTQCRAKNNVQLMWETPPTTVLLVKKPNEPTVTRSMLEVATWLMQEKNMCVYLEPAVHGDVDLPGSLTWTNTQDWHAKQYKIDFVVSFGGDGTVLWVSSLFNTNVPPVFSFAMGSLGFLTPFEVSRYDEYLTHLIRGAFHLSLRQRLLCTIIRANSTPHVEPIQMPVHALNEVVVDRGQSAALVDLDCYCDDVELTKISADGIIIASPTGSTAYSLSAGGSMTHPSVPCMLFTPICPHSLSFRPLLFHDSATLKIVVPITARTSTVMVSFDGKLRVQMSSGDALHVRVSTFPLPSVCNLNENEDWFESVKSNLNWNQRKEQKPLAAATTLVDS</sequence>
<evidence type="ECO:0000313" key="10">
    <source>
        <dbReference type="EMBL" id="VFT87410.1"/>
    </source>
</evidence>
<dbReference type="GO" id="GO:0005524">
    <property type="term" value="F:ATP binding"/>
    <property type="evidence" value="ECO:0007669"/>
    <property type="project" value="UniProtKB-KW"/>
</dbReference>
<dbReference type="InterPro" id="IPR016064">
    <property type="entry name" value="NAD/diacylglycerol_kinase_sf"/>
</dbReference>
<keyword evidence="6" id="KW-0521">NADP</keyword>
<dbReference type="GO" id="GO:0006741">
    <property type="term" value="P:NADP+ biosynthetic process"/>
    <property type="evidence" value="ECO:0007669"/>
    <property type="project" value="InterPro"/>
</dbReference>
<dbReference type="AlphaFoldDB" id="A0A485KR77"/>
<dbReference type="Gene3D" id="2.60.200.30">
    <property type="entry name" value="Probable inorganic polyphosphate/atp-NAD kinase, domain 2"/>
    <property type="match status" value="1"/>
</dbReference>
<organism evidence="10 11">
    <name type="scientific">Aphanomyces stellatus</name>
    <dbReference type="NCBI Taxonomy" id="120398"/>
    <lineage>
        <taxon>Eukaryota</taxon>
        <taxon>Sar</taxon>
        <taxon>Stramenopiles</taxon>
        <taxon>Oomycota</taxon>
        <taxon>Saprolegniomycetes</taxon>
        <taxon>Saprolegniales</taxon>
        <taxon>Verrucalvaceae</taxon>
        <taxon>Aphanomyces</taxon>
    </lineage>
</organism>
<comment type="similarity">
    <text evidence="1">Belongs to the NAD kinase family.</text>
</comment>
<dbReference type="EMBL" id="VJMH01005215">
    <property type="protein sequence ID" value="KAF0698860.1"/>
    <property type="molecule type" value="Genomic_DNA"/>
</dbReference>
<accession>A0A485KR77</accession>
<reference evidence="9" key="2">
    <citation type="submission" date="2019-06" db="EMBL/GenBank/DDBJ databases">
        <title>Genomics analysis of Aphanomyces spp. identifies a new class of oomycete effector associated with host adaptation.</title>
        <authorList>
            <person name="Gaulin E."/>
        </authorList>
    </citation>
    <scope>NUCLEOTIDE SEQUENCE</scope>
    <source>
        <strain evidence="9">CBS 578.67</strain>
    </source>
</reference>
<proteinExistence type="inferred from homology"/>
<dbReference type="InterPro" id="IPR017437">
    <property type="entry name" value="ATP-NAD_kinase_PpnK-typ_C"/>
</dbReference>
<dbReference type="InterPro" id="IPR017438">
    <property type="entry name" value="ATP-NAD_kinase_N"/>
</dbReference>
<feature type="coiled-coil region" evidence="8">
    <location>
        <begin position="1"/>
        <end position="54"/>
    </location>
</feature>
<keyword evidence="11" id="KW-1185">Reference proteome</keyword>
<dbReference type="PANTHER" id="PTHR20275">
    <property type="entry name" value="NAD KINASE"/>
    <property type="match status" value="1"/>
</dbReference>
<protein>
    <submittedName>
        <fullName evidence="10">Aste57867_10537 protein</fullName>
    </submittedName>
</protein>
<evidence type="ECO:0000256" key="2">
    <source>
        <dbReference type="ARBA" id="ARBA00022679"/>
    </source>
</evidence>
<evidence type="ECO:0000256" key="5">
    <source>
        <dbReference type="ARBA" id="ARBA00022840"/>
    </source>
</evidence>
<dbReference type="PANTHER" id="PTHR20275:SF0">
    <property type="entry name" value="NAD KINASE"/>
    <property type="match status" value="1"/>
</dbReference>
<dbReference type="HAMAP" id="MF_00361">
    <property type="entry name" value="NAD_kinase"/>
    <property type="match status" value="1"/>
</dbReference>
<dbReference type="Pfam" id="PF20143">
    <property type="entry name" value="NAD_kinase_C"/>
    <property type="match status" value="1"/>
</dbReference>
<keyword evidence="2" id="KW-0808">Transferase</keyword>
<name>A0A485KR77_9STRA</name>
<evidence type="ECO:0000256" key="8">
    <source>
        <dbReference type="SAM" id="Coils"/>
    </source>
</evidence>
<dbReference type="OrthoDB" id="24581at2759"/>
<dbReference type="InterPro" id="IPR002504">
    <property type="entry name" value="NADK"/>
</dbReference>
<dbReference type="Gene3D" id="3.40.50.10330">
    <property type="entry name" value="Probable inorganic polyphosphate/atp-NAD kinase, domain 1"/>
    <property type="match status" value="1"/>
</dbReference>
<evidence type="ECO:0000256" key="7">
    <source>
        <dbReference type="ARBA" id="ARBA00023027"/>
    </source>
</evidence>
<evidence type="ECO:0000256" key="1">
    <source>
        <dbReference type="ARBA" id="ARBA00010995"/>
    </source>
</evidence>
<dbReference type="SUPFAM" id="SSF111331">
    <property type="entry name" value="NAD kinase/diacylglycerol kinase-like"/>
    <property type="match status" value="1"/>
</dbReference>
<keyword evidence="7" id="KW-0520">NAD</keyword>
<evidence type="ECO:0000313" key="11">
    <source>
        <dbReference type="Proteomes" id="UP000332933"/>
    </source>
</evidence>
<keyword evidence="4" id="KW-0418">Kinase</keyword>
<evidence type="ECO:0000256" key="3">
    <source>
        <dbReference type="ARBA" id="ARBA00022741"/>
    </source>
</evidence>
<keyword evidence="8" id="KW-0175">Coiled coil</keyword>
<dbReference type="Proteomes" id="UP000332933">
    <property type="component" value="Unassembled WGS sequence"/>
</dbReference>
<gene>
    <name evidence="10" type="primary">Aste57867_10537</name>
    <name evidence="9" type="ORF">As57867_010497</name>
    <name evidence="10" type="ORF">ASTE57867_10537</name>
</gene>
<keyword evidence="3" id="KW-0547">Nucleotide-binding</keyword>
<dbReference type="GO" id="GO:0003951">
    <property type="term" value="F:NAD+ kinase activity"/>
    <property type="evidence" value="ECO:0007669"/>
    <property type="project" value="InterPro"/>
</dbReference>
<dbReference type="EMBL" id="CAADRA010005236">
    <property type="protein sequence ID" value="VFT87410.1"/>
    <property type="molecule type" value="Genomic_DNA"/>
</dbReference>
<dbReference type="GO" id="GO:0019674">
    <property type="term" value="P:NAD+ metabolic process"/>
    <property type="evidence" value="ECO:0007669"/>
    <property type="project" value="InterPro"/>
</dbReference>
<evidence type="ECO:0000313" key="9">
    <source>
        <dbReference type="EMBL" id="KAF0698860.1"/>
    </source>
</evidence>
<evidence type="ECO:0000256" key="6">
    <source>
        <dbReference type="ARBA" id="ARBA00022857"/>
    </source>
</evidence>
<reference evidence="10 11" key="1">
    <citation type="submission" date="2019-03" db="EMBL/GenBank/DDBJ databases">
        <authorList>
            <person name="Gaulin E."/>
            <person name="Dumas B."/>
        </authorList>
    </citation>
    <scope>NUCLEOTIDE SEQUENCE [LARGE SCALE GENOMIC DNA]</scope>
    <source>
        <strain evidence="10">CBS 568.67</strain>
    </source>
</reference>
<dbReference type="Pfam" id="PF01513">
    <property type="entry name" value="NAD_kinase"/>
    <property type="match status" value="1"/>
</dbReference>
<keyword evidence="5" id="KW-0067">ATP-binding</keyword>
<dbReference type="FunFam" id="2.60.200.30:FF:000009">
    <property type="entry name" value="Poly(P)/ATP NAD kinase"/>
    <property type="match status" value="1"/>
</dbReference>